<evidence type="ECO:0000259" key="9">
    <source>
        <dbReference type="Pfam" id="PF02868"/>
    </source>
</evidence>
<dbReference type="SUPFAM" id="SSF55486">
    <property type="entry name" value="Metalloproteases ('zincins'), catalytic domain"/>
    <property type="match status" value="1"/>
</dbReference>
<dbReference type="Gene3D" id="3.10.450.490">
    <property type="match status" value="1"/>
</dbReference>
<evidence type="ECO:0000256" key="1">
    <source>
        <dbReference type="ARBA" id="ARBA00022670"/>
    </source>
</evidence>
<dbReference type="Pfam" id="PF01447">
    <property type="entry name" value="Peptidase_M4"/>
    <property type="match status" value="1"/>
</dbReference>
<dbReference type="InterPro" id="IPR013856">
    <property type="entry name" value="Peptidase_M4_domain"/>
</dbReference>
<feature type="signal peptide" evidence="7">
    <location>
        <begin position="1"/>
        <end position="39"/>
    </location>
</feature>
<evidence type="ECO:0000256" key="6">
    <source>
        <dbReference type="ARBA" id="ARBA00023049"/>
    </source>
</evidence>
<dbReference type="CDD" id="cd09597">
    <property type="entry name" value="M4_TLP"/>
    <property type="match status" value="1"/>
</dbReference>
<proteinExistence type="predicted"/>
<keyword evidence="2" id="KW-0479">Metal-binding</keyword>
<evidence type="ECO:0000313" key="11">
    <source>
        <dbReference type="EMBL" id="MDT0263832.1"/>
    </source>
</evidence>
<keyword evidence="3 7" id="KW-0732">Signal</keyword>
<feature type="domain" description="FTP" evidence="10">
    <location>
        <begin position="81"/>
        <end position="119"/>
    </location>
</feature>
<sequence length="687" mass="70420">MVQPSPPRRTTAITAITAITGMAAFAVAGIAVTAGTAAAAPKPAAQPAASALAVQSAAQLVASRPAALHASASDAFVAHPVISVPQGLQYVPYDRTYKGLPVIGGDFVVVTDAAGHVKSTTVQQSSTINVSTTATLTAPKAATTARGQAAGKTVDAVSAGRKVVLALGTPRLAWETVVTSHKGAIPSKLHVFTDAKTGAVAYSYDEVREGDGTAHYNGPSPLHIDTTKVSTTSYSMKDPLRPGISCRDFTSKAVLTGSDDLWGNGTTNQETGCVDALFDVQHEWSMLSAWLGRNGIDGNGNGYPISMGLNDVNAYYDGTQVAVGHNNAGDNISVLDVVGHEFGHGVDDHTPGGLGSSAVAEFTADVFGAMTEAYAAESTTYDAPDYTVGEKVNLVGNGPIRYMYNPSLAGDANCYSSSIPSAETHAAAGPGNHWFYLVAEGTDPTDGQPASTTCNGGGAITGIGIQAAGKIFYNAMLTKTTSMSYLKYRTATLTAAKNLYPNDCSKFAVVKAAWDAVSVPAQTADPTCAGGTGGGTGTCSGQKLGNPGFETGTAAPWTTSTGVIDNTTGEAAHSGSWKAWMNGYGSAHTDTLTQSVAIPTGCHATLSFWLHIDTAETGTTAYDKLTVKAGTTTLATYSNTNAATGYTQKTFDVSTLAGQTITVSFSGVEDASLQTSFVVDDTALTLS</sequence>
<protein>
    <submittedName>
        <fullName evidence="11">M4 family metallopeptidase</fullName>
    </submittedName>
</protein>
<evidence type="ECO:0000313" key="12">
    <source>
        <dbReference type="Proteomes" id="UP001183176"/>
    </source>
</evidence>
<evidence type="ECO:0000256" key="7">
    <source>
        <dbReference type="SAM" id="SignalP"/>
    </source>
</evidence>
<keyword evidence="5" id="KW-0862">Zinc</keyword>
<keyword evidence="12" id="KW-1185">Reference proteome</keyword>
<dbReference type="EMBL" id="JAVREH010000055">
    <property type="protein sequence ID" value="MDT0263832.1"/>
    <property type="molecule type" value="Genomic_DNA"/>
</dbReference>
<dbReference type="InterPro" id="IPR027268">
    <property type="entry name" value="Peptidase_M4/M1_CTD_sf"/>
</dbReference>
<feature type="chain" id="PRO_5046274456" evidence="7">
    <location>
        <begin position="40"/>
        <end position="687"/>
    </location>
</feature>
<name>A0ABU2JFQ4_9ACTN</name>
<evidence type="ECO:0000259" key="8">
    <source>
        <dbReference type="Pfam" id="PF01447"/>
    </source>
</evidence>
<keyword evidence="6" id="KW-0482">Metalloprotease</keyword>
<evidence type="ECO:0000256" key="3">
    <source>
        <dbReference type="ARBA" id="ARBA00022729"/>
    </source>
</evidence>
<feature type="domain" description="Peptidase M4" evidence="8">
    <location>
        <begin position="210"/>
        <end position="346"/>
    </location>
</feature>
<dbReference type="InterPro" id="IPR001570">
    <property type="entry name" value="Peptidase_M4_C_domain"/>
</dbReference>
<evidence type="ECO:0000256" key="2">
    <source>
        <dbReference type="ARBA" id="ARBA00022723"/>
    </source>
</evidence>
<keyword evidence="1" id="KW-0645">Protease</keyword>
<gene>
    <name evidence="11" type="ORF">RM423_20875</name>
</gene>
<dbReference type="Proteomes" id="UP001183176">
    <property type="component" value="Unassembled WGS sequence"/>
</dbReference>
<evidence type="ECO:0000256" key="4">
    <source>
        <dbReference type="ARBA" id="ARBA00022801"/>
    </source>
</evidence>
<evidence type="ECO:0000256" key="5">
    <source>
        <dbReference type="ARBA" id="ARBA00022833"/>
    </source>
</evidence>
<dbReference type="Gene3D" id="1.10.390.10">
    <property type="entry name" value="Neutral Protease Domain 2"/>
    <property type="match status" value="1"/>
</dbReference>
<organism evidence="11 12">
    <name type="scientific">Jatrophihabitans lederbergiae</name>
    <dbReference type="NCBI Taxonomy" id="3075547"/>
    <lineage>
        <taxon>Bacteria</taxon>
        <taxon>Bacillati</taxon>
        <taxon>Actinomycetota</taxon>
        <taxon>Actinomycetes</taxon>
        <taxon>Jatrophihabitantales</taxon>
        <taxon>Jatrophihabitantaceae</taxon>
        <taxon>Jatrophihabitans</taxon>
    </lineage>
</organism>
<dbReference type="Pfam" id="PF02868">
    <property type="entry name" value="Peptidase_M4_C"/>
    <property type="match status" value="1"/>
</dbReference>
<comment type="caution">
    <text evidence="11">The sequence shown here is derived from an EMBL/GenBank/DDBJ whole genome shotgun (WGS) entry which is preliminary data.</text>
</comment>
<dbReference type="Gene3D" id="3.10.170.10">
    <property type="match status" value="1"/>
</dbReference>
<dbReference type="InterPro" id="IPR011096">
    <property type="entry name" value="FTP_domain"/>
</dbReference>
<keyword evidence="4" id="KW-0378">Hydrolase</keyword>
<dbReference type="Gene3D" id="2.60.120.260">
    <property type="entry name" value="Galactose-binding domain-like"/>
    <property type="match status" value="1"/>
</dbReference>
<dbReference type="Pfam" id="PF07504">
    <property type="entry name" value="FTP"/>
    <property type="match status" value="1"/>
</dbReference>
<dbReference type="InterPro" id="IPR050728">
    <property type="entry name" value="Zinc_Metalloprotease_M4"/>
</dbReference>
<reference evidence="12" key="1">
    <citation type="submission" date="2023-07" db="EMBL/GenBank/DDBJ databases">
        <title>30 novel species of actinomycetes from the DSMZ collection.</title>
        <authorList>
            <person name="Nouioui I."/>
        </authorList>
    </citation>
    <scope>NUCLEOTIDE SEQUENCE [LARGE SCALE GENOMIC DNA]</scope>
    <source>
        <strain evidence="12">DSM 44399</strain>
    </source>
</reference>
<evidence type="ECO:0000259" key="10">
    <source>
        <dbReference type="Pfam" id="PF07504"/>
    </source>
</evidence>
<dbReference type="PANTHER" id="PTHR33794:SF1">
    <property type="entry name" value="BACILLOLYSIN"/>
    <property type="match status" value="1"/>
</dbReference>
<accession>A0ABU2JFQ4</accession>
<dbReference type="PANTHER" id="PTHR33794">
    <property type="entry name" value="BACILLOLYSIN"/>
    <property type="match status" value="1"/>
</dbReference>
<feature type="domain" description="Peptidase M4 C-terminal" evidence="9">
    <location>
        <begin position="356"/>
        <end position="519"/>
    </location>
</feature>